<dbReference type="Pfam" id="PF07693">
    <property type="entry name" value="KAP_NTPase"/>
    <property type="match status" value="1"/>
</dbReference>
<dbReference type="PANTHER" id="PTHR22674:SF6">
    <property type="entry name" value="NTPASE KAP FAMILY P-LOOP DOMAIN-CONTAINING PROTEIN 1"/>
    <property type="match status" value="1"/>
</dbReference>
<feature type="transmembrane region" description="Helical" evidence="1">
    <location>
        <begin position="82"/>
        <end position="100"/>
    </location>
</feature>
<dbReference type="Pfam" id="PF23307">
    <property type="entry name" value="SAM_KIDINS220"/>
    <property type="match status" value="1"/>
</dbReference>
<accession>A0A9D3RKK7</accession>
<feature type="transmembrane region" description="Helical" evidence="1">
    <location>
        <begin position="180"/>
        <end position="202"/>
    </location>
</feature>
<proteinExistence type="predicted"/>
<evidence type="ECO:0000256" key="1">
    <source>
        <dbReference type="SAM" id="Phobius"/>
    </source>
</evidence>
<evidence type="ECO:0000259" key="3">
    <source>
        <dbReference type="Pfam" id="PF23307"/>
    </source>
</evidence>
<keyword evidence="1" id="KW-0812">Transmembrane</keyword>
<feature type="domain" description="KAP NTPase" evidence="2">
    <location>
        <begin position="51"/>
        <end position="403"/>
    </location>
</feature>
<dbReference type="InterPro" id="IPR052754">
    <property type="entry name" value="NTPase_KAP_P-loop"/>
</dbReference>
<feature type="domain" description="Kinase D-interacting substrate of 220 kDa-like SAM" evidence="3">
    <location>
        <begin position="638"/>
        <end position="696"/>
    </location>
</feature>
<keyword evidence="1" id="KW-0472">Membrane</keyword>
<dbReference type="EMBL" id="JAFIRN010000016">
    <property type="protein sequence ID" value="KAG5833580.1"/>
    <property type="molecule type" value="Genomic_DNA"/>
</dbReference>
<dbReference type="InterPro" id="IPR057092">
    <property type="entry name" value="SAM_KIDINS220"/>
</dbReference>
<keyword evidence="5" id="KW-1185">Reference proteome</keyword>
<sequence>MDTHHTACKMIHKDRPSDNIYGYALSKTLTKVAPPITVALYSSCHSRVNMLLKCIEAHMKKEAERREQKYEGRIKPRSKSSVTYFLCAIIKMLFFIPVWTEQNQGQTNVRYIFLKFSAWHFAGSDMLWAGLVMRLYEGLQESFGMLLIPLYRFTQHKEEDVKKVIEDSEKDWRSKKICCFPLWLLTIVVFIVIPVVVFLLIMCAFPKREYGGEDIKSDEGELGMLKSVTIGILGVPAFGAARFIFQLIKSVIMNPKFNIRWNMNNEKVSSKLGFMNEVWKEMRVISCFIQFMEVFERRKIRVVLQITHLDRCTPKRIMGVLNAINILLSDEESPFISMIAVNPEILVQQIDYADGCFCKEDHARAFLNRIVTLPFTVPQLCDFSKRKVFHNIVQGQLKKIKQDFSVDEVVFGNDNSTKSEHMELFSKDHKAEMDVTFELNKEDLEWLIENAFECIYSEDGKLHNYITGDTISMRRIINSIRVSVIIMEAMEIELPSMELIAAWVVLADQWPCRLSWILECLEDERQRVELDPEPSIAVASDESRTLWEVFSEYRLELYMIRDQINMHLEHDEDPELFEMFLKVDFKLTVKDADRFELATVNLDHSIKKELSRIRGSIARRDTVGKKTLIPLPMSSVINMTTEDVCNEMVRLKLPEKYSQVIRENELNGQALIYSENAEIKRVLQMSMGEWTTFSIHLLGICPPRLPLLQSASLACPSAVTLGDCFPSLCHSEKPETACI</sequence>
<feature type="transmembrane region" description="Helical" evidence="1">
    <location>
        <begin position="222"/>
        <end position="245"/>
    </location>
</feature>
<protein>
    <recommendedName>
        <fullName evidence="6">KAP NTPase domain-containing protein</fullName>
    </recommendedName>
</protein>
<gene>
    <name evidence="4" type="ORF">ANANG_G00277400</name>
</gene>
<keyword evidence="1" id="KW-1133">Transmembrane helix</keyword>
<dbReference type="InterPro" id="IPR011646">
    <property type="entry name" value="KAP_P-loop"/>
</dbReference>
<evidence type="ECO:0000259" key="2">
    <source>
        <dbReference type="Pfam" id="PF07693"/>
    </source>
</evidence>
<dbReference type="Proteomes" id="UP001044222">
    <property type="component" value="Chromosome 16"/>
</dbReference>
<evidence type="ECO:0008006" key="6">
    <source>
        <dbReference type="Google" id="ProtNLM"/>
    </source>
</evidence>
<name>A0A9D3RKK7_ANGAN</name>
<dbReference type="AlphaFoldDB" id="A0A9D3RKK7"/>
<dbReference type="PANTHER" id="PTHR22674">
    <property type="entry name" value="NTPASE, KAP FAMILY P-LOOP DOMAIN-CONTAINING 1"/>
    <property type="match status" value="1"/>
</dbReference>
<organism evidence="4 5">
    <name type="scientific">Anguilla anguilla</name>
    <name type="common">European freshwater eel</name>
    <name type="synonym">Muraena anguilla</name>
    <dbReference type="NCBI Taxonomy" id="7936"/>
    <lineage>
        <taxon>Eukaryota</taxon>
        <taxon>Metazoa</taxon>
        <taxon>Chordata</taxon>
        <taxon>Craniata</taxon>
        <taxon>Vertebrata</taxon>
        <taxon>Euteleostomi</taxon>
        <taxon>Actinopterygii</taxon>
        <taxon>Neopterygii</taxon>
        <taxon>Teleostei</taxon>
        <taxon>Anguilliformes</taxon>
        <taxon>Anguillidae</taxon>
        <taxon>Anguilla</taxon>
    </lineage>
</organism>
<evidence type="ECO:0000313" key="5">
    <source>
        <dbReference type="Proteomes" id="UP001044222"/>
    </source>
</evidence>
<evidence type="ECO:0000313" key="4">
    <source>
        <dbReference type="EMBL" id="KAG5833580.1"/>
    </source>
</evidence>
<comment type="caution">
    <text evidence="4">The sequence shown here is derived from an EMBL/GenBank/DDBJ whole genome shotgun (WGS) entry which is preliminary data.</text>
</comment>
<reference evidence="4" key="1">
    <citation type="submission" date="2021-01" db="EMBL/GenBank/DDBJ databases">
        <title>A chromosome-scale assembly of European eel, Anguilla anguilla.</title>
        <authorList>
            <person name="Henkel C."/>
            <person name="Jong-Raadsen S.A."/>
            <person name="Dufour S."/>
            <person name="Weltzien F.-A."/>
            <person name="Palstra A.P."/>
            <person name="Pelster B."/>
            <person name="Spaink H.P."/>
            <person name="Van Den Thillart G.E."/>
            <person name="Jansen H."/>
            <person name="Zahm M."/>
            <person name="Klopp C."/>
            <person name="Cedric C."/>
            <person name="Louis A."/>
            <person name="Berthelot C."/>
            <person name="Parey E."/>
            <person name="Roest Crollius H."/>
            <person name="Montfort J."/>
            <person name="Robinson-Rechavi M."/>
            <person name="Bucao C."/>
            <person name="Bouchez O."/>
            <person name="Gislard M."/>
            <person name="Lluch J."/>
            <person name="Milhes M."/>
            <person name="Lampietro C."/>
            <person name="Lopez Roques C."/>
            <person name="Donnadieu C."/>
            <person name="Braasch I."/>
            <person name="Desvignes T."/>
            <person name="Postlethwait J."/>
            <person name="Bobe J."/>
            <person name="Guiguen Y."/>
            <person name="Dirks R."/>
        </authorList>
    </citation>
    <scope>NUCLEOTIDE SEQUENCE</scope>
    <source>
        <strain evidence="4">Tag_6206</strain>
        <tissue evidence="4">Liver</tissue>
    </source>
</reference>